<protein>
    <submittedName>
        <fullName evidence="2">Uncharacterized protein</fullName>
    </submittedName>
</protein>
<evidence type="ECO:0000313" key="2">
    <source>
        <dbReference type="EMBL" id="MBA0583860.1"/>
    </source>
</evidence>
<proteinExistence type="predicted"/>
<evidence type="ECO:0000313" key="3">
    <source>
        <dbReference type="Proteomes" id="UP000593578"/>
    </source>
</evidence>
<dbReference type="Proteomes" id="UP000593578">
    <property type="component" value="Unassembled WGS sequence"/>
</dbReference>
<keyword evidence="1" id="KW-0175">Coiled coil</keyword>
<gene>
    <name evidence="2" type="ORF">Gorai_014701</name>
</gene>
<accession>A0A7J8P488</accession>
<comment type="caution">
    <text evidence="2">The sequence shown here is derived from an EMBL/GenBank/DDBJ whole genome shotgun (WGS) entry which is preliminary data.</text>
</comment>
<evidence type="ECO:0000256" key="1">
    <source>
        <dbReference type="SAM" id="Coils"/>
    </source>
</evidence>
<dbReference type="AlphaFoldDB" id="A0A7J8P488"/>
<feature type="coiled-coil region" evidence="1">
    <location>
        <begin position="11"/>
        <end position="59"/>
    </location>
</feature>
<organism evidence="2 3">
    <name type="scientific">Gossypium raimondii</name>
    <name type="common">Peruvian cotton</name>
    <name type="synonym">Gossypium klotzschianum subsp. raimondii</name>
    <dbReference type="NCBI Taxonomy" id="29730"/>
    <lineage>
        <taxon>Eukaryota</taxon>
        <taxon>Viridiplantae</taxon>
        <taxon>Streptophyta</taxon>
        <taxon>Embryophyta</taxon>
        <taxon>Tracheophyta</taxon>
        <taxon>Spermatophyta</taxon>
        <taxon>Magnoliopsida</taxon>
        <taxon>eudicotyledons</taxon>
        <taxon>Gunneridae</taxon>
        <taxon>Pentapetalae</taxon>
        <taxon>rosids</taxon>
        <taxon>malvids</taxon>
        <taxon>Malvales</taxon>
        <taxon>Malvaceae</taxon>
        <taxon>Malvoideae</taxon>
        <taxon>Gossypium</taxon>
    </lineage>
</organism>
<sequence>MGDVRETLELVVGHTDELDEMKEQLKDYVEKNEALEAMIEALKEQVVELMGELNNCKAALGSAMLVSVPKKCSMDVPKPKEFKGTWSARDVDTFL</sequence>
<name>A0A7J8P488_GOSRA</name>
<reference evidence="2 3" key="1">
    <citation type="journal article" date="2019" name="Genome Biol. Evol.">
        <title>Insights into the evolution of the New World diploid cottons (Gossypium, subgenus Houzingenia) based on genome sequencing.</title>
        <authorList>
            <person name="Grover C.E."/>
            <person name="Arick M.A. 2nd"/>
            <person name="Thrash A."/>
            <person name="Conover J.L."/>
            <person name="Sanders W.S."/>
            <person name="Peterson D.G."/>
            <person name="Frelichowski J.E."/>
            <person name="Scheffler J.A."/>
            <person name="Scheffler B.E."/>
            <person name="Wendel J.F."/>
        </authorList>
    </citation>
    <scope>NUCLEOTIDE SEQUENCE [LARGE SCALE GENOMIC DNA]</scope>
    <source>
        <strain evidence="2">8</strain>
        <tissue evidence="2">Leaf</tissue>
    </source>
</reference>
<dbReference type="EMBL" id="JABEZZ010000004">
    <property type="protein sequence ID" value="MBA0583860.1"/>
    <property type="molecule type" value="Genomic_DNA"/>
</dbReference>